<reference evidence="3 4" key="1">
    <citation type="journal article" date="2020" name="Microbiol. Resour. Announc.">
        <title>Draft Genome Sequence of a Cladosporium Species Isolated from the Mesophotic Ascidian Didemnum maculosum.</title>
        <authorList>
            <person name="Gioti A."/>
            <person name="Siaperas R."/>
            <person name="Nikolaivits E."/>
            <person name="Le Goff G."/>
            <person name="Ouazzani J."/>
            <person name="Kotoulas G."/>
            <person name="Topakas E."/>
        </authorList>
    </citation>
    <scope>NUCLEOTIDE SEQUENCE [LARGE SCALE GENOMIC DNA]</scope>
    <source>
        <strain evidence="3 4">TM138-S3</strain>
    </source>
</reference>
<dbReference type="InterPro" id="IPR036869">
    <property type="entry name" value="J_dom_sf"/>
</dbReference>
<feature type="domain" description="J" evidence="2">
    <location>
        <begin position="10"/>
        <end position="76"/>
    </location>
</feature>
<feature type="compositionally biased region" description="Polar residues" evidence="1">
    <location>
        <begin position="370"/>
        <end position="402"/>
    </location>
</feature>
<feature type="compositionally biased region" description="Polar residues" evidence="1">
    <location>
        <begin position="502"/>
        <end position="529"/>
    </location>
</feature>
<feature type="compositionally biased region" description="Pro residues" evidence="1">
    <location>
        <begin position="621"/>
        <end position="632"/>
    </location>
</feature>
<dbReference type="SMART" id="SM00271">
    <property type="entry name" value="DnaJ"/>
    <property type="match status" value="1"/>
</dbReference>
<dbReference type="RefSeq" id="XP_069229472.1">
    <property type="nucleotide sequence ID" value="XM_069374121.1"/>
</dbReference>
<feature type="compositionally biased region" description="Basic and acidic residues" evidence="1">
    <location>
        <begin position="348"/>
        <end position="358"/>
    </location>
</feature>
<comment type="caution">
    <text evidence="3">The sequence shown here is derived from an EMBL/GenBank/DDBJ whole genome shotgun (WGS) entry which is preliminary data.</text>
</comment>
<feature type="compositionally biased region" description="Polar residues" evidence="1">
    <location>
        <begin position="427"/>
        <end position="439"/>
    </location>
</feature>
<proteinExistence type="predicted"/>
<dbReference type="GO" id="GO:0005737">
    <property type="term" value="C:cytoplasm"/>
    <property type="evidence" value="ECO:0007669"/>
    <property type="project" value="TreeGrafter"/>
</dbReference>
<feature type="compositionally biased region" description="Basic and acidic residues" evidence="1">
    <location>
        <begin position="313"/>
        <end position="327"/>
    </location>
</feature>
<dbReference type="InterPro" id="IPR051964">
    <property type="entry name" value="Chaperone_stress_response"/>
</dbReference>
<sequence length="932" mass="100509">MPKAYDVKRNYYADLELPTNASCEDVKKQYRKLALQYHPDRNAGKEEEYIPKFQAIQAAHEILGEPSEKSKYDADRRKAGLYPTGGVGTSTGAATGARGNPYQATSAYPPPPRRTQPGTWQRTNTGADRFSSFPRGAPTAKKPDPTAERQNAFRAWQNMNNAQDRQQQQRYSQAGAQPQPKTASPRRPAPPPRAADPKFPSDEKIRAGFSYREAPQPTGSADNAEERQSAWAAFQKSHANVNSPGVKRSNTSKTPKKQGFDPNVLGPDEGPAPDSQYAHRHKSADFGRPSANPPPPPPRQPQPDSPMSTPSRPHADPLRPFKSRTSEDDAPYSEGNRVRTPYSSFSGERTDFGSDMRRSNSTRDTFRMSHGSNSSRARSTSPLRRSSAVPSGNGHNQANAQPQKPAFSVGGSSSTSSVSSEPDSADTPDQYQSPFSQPPKSAVPPINRPKIVPSPPSRRFNGSTNPTSPPPANGSGLADGGIQPKSNPNIFSYPTSPDFFGSSANSKSRSEENINTSFSANGWSGTFSGSADYFAPPQGPQRRGSPSARGAQRPGVRTANSNYGQPSSATQSPTNTSMPPPPRPYTAQTDDTASAPQTAGSDAKFSKEQWEQTFKDASWTYPPPPSMPPPSSPAKGSTKGRQPSRKNSRAQSKPTSSGSGSGTAANPHVIDEKDDETIHPPRTGHSASAEPAQEADAMDIDNTPPATEQQPRAEHQKEPRLVSVPPSAWRQSQGPHASTIHHRATSSGSSNGGPLKTNLNDLANVAPFTQTTDGAGLSDLKSMSATLPFPSQAANTLPTNPHKPQTLSLPVVPIPPKSPPRLSKHTWHQYAQNFGVYLLAFNSFNSAMLQHFQARDQQAALRMQAGMAWLEAAGDATVGGGFGTFAREVKEDERVRETWNMGCERHADAVKEFDEVRERVRRLAVAGAIGEQ</sequence>
<feature type="compositionally biased region" description="Low complexity" evidence="1">
    <location>
        <begin position="157"/>
        <end position="179"/>
    </location>
</feature>
<feature type="compositionally biased region" description="Polar residues" evidence="1">
    <location>
        <begin position="558"/>
        <end position="569"/>
    </location>
</feature>
<dbReference type="PANTHER" id="PTHR44029">
    <property type="entry name" value="DNAJ HOMOLOG SUBFAMILY C MEMBER 21"/>
    <property type="match status" value="1"/>
</dbReference>
<feature type="compositionally biased region" description="Polar residues" evidence="1">
    <location>
        <begin position="484"/>
        <end position="495"/>
    </location>
</feature>
<dbReference type="PANTHER" id="PTHR44029:SF1">
    <property type="entry name" value="DNAJ HOMOLOG SUBFAMILY C MEMBER 21"/>
    <property type="match status" value="1"/>
</dbReference>
<accession>A0AB34KQJ1</accession>
<dbReference type="AlphaFoldDB" id="A0AB34KQJ1"/>
<dbReference type="EMBL" id="JAAQHG020000015">
    <property type="protein sequence ID" value="KAL1586367.1"/>
    <property type="molecule type" value="Genomic_DNA"/>
</dbReference>
<feature type="compositionally biased region" description="Basic and acidic residues" evidence="1">
    <location>
        <begin position="62"/>
        <end position="78"/>
    </location>
</feature>
<dbReference type="Proteomes" id="UP000803884">
    <property type="component" value="Unassembled WGS sequence"/>
</dbReference>
<dbReference type="Pfam" id="PF00226">
    <property type="entry name" value="DnaJ"/>
    <property type="match status" value="1"/>
</dbReference>
<feature type="region of interest" description="Disordered" evidence="1">
    <location>
        <begin position="62"/>
        <end position="758"/>
    </location>
</feature>
<dbReference type="PRINTS" id="PR00625">
    <property type="entry name" value="JDOMAIN"/>
</dbReference>
<dbReference type="CDD" id="cd06257">
    <property type="entry name" value="DnaJ"/>
    <property type="match status" value="1"/>
</dbReference>
<dbReference type="GeneID" id="96006959"/>
<feature type="compositionally biased region" description="Basic and acidic residues" evidence="1">
    <location>
        <begin position="711"/>
        <end position="720"/>
    </location>
</feature>
<evidence type="ECO:0000256" key="1">
    <source>
        <dbReference type="SAM" id="MobiDB-lite"/>
    </source>
</evidence>
<feature type="compositionally biased region" description="Low complexity" evidence="1">
    <location>
        <begin position="90"/>
        <end position="99"/>
    </location>
</feature>
<dbReference type="PROSITE" id="PS50076">
    <property type="entry name" value="DNAJ_2"/>
    <property type="match status" value="1"/>
</dbReference>
<evidence type="ECO:0000313" key="4">
    <source>
        <dbReference type="Proteomes" id="UP000803884"/>
    </source>
</evidence>
<name>A0AB34KQJ1_9PEZI</name>
<feature type="compositionally biased region" description="Basic and acidic residues" evidence="1">
    <location>
        <begin position="195"/>
        <end position="206"/>
    </location>
</feature>
<dbReference type="Gene3D" id="1.10.287.110">
    <property type="entry name" value="DnaJ domain"/>
    <property type="match status" value="1"/>
</dbReference>
<feature type="compositionally biased region" description="Polar residues" evidence="1">
    <location>
        <begin position="237"/>
        <end position="253"/>
    </location>
</feature>
<organism evidence="3 4">
    <name type="scientific">Cladosporium halotolerans</name>
    <dbReference type="NCBI Taxonomy" id="1052096"/>
    <lineage>
        <taxon>Eukaryota</taxon>
        <taxon>Fungi</taxon>
        <taxon>Dikarya</taxon>
        <taxon>Ascomycota</taxon>
        <taxon>Pezizomycotina</taxon>
        <taxon>Dothideomycetes</taxon>
        <taxon>Dothideomycetidae</taxon>
        <taxon>Cladosporiales</taxon>
        <taxon>Cladosporiaceae</taxon>
        <taxon>Cladosporium</taxon>
    </lineage>
</organism>
<evidence type="ECO:0000259" key="2">
    <source>
        <dbReference type="PROSITE" id="PS50076"/>
    </source>
</evidence>
<feature type="compositionally biased region" description="Basic and acidic residues" evidence="1">
    <location>
        <begin position="604"/>
        <end position="614"/>
    </location>
</feature>
<dbReference type="InterPro" id="IPR001623">
    <property type="entry name" value="DnaJ_domain"/>
</dbReference>
<protein>
    <recommendedName>
        <fullName evidence="2">J domain-containing protein</fullName>
    </recommendedName>
</protein>
<feature type="compositionally biased region" description="Low complexity" evidence="1">
    <location>
        <begin position="408"/>
        <end position="420"/>
    </location>
</feature>
<dbReference type="SUPFAM" id="SSF46565">
    <property type="entry name" value="Chaperone J-domain"/>
    <property type="match status" value="1"/>
</dbReference>
<evidence type="ECO:0000313" key="3">
    <source>
        <dbReference type="EMBL" id="KAL1586367.1"/>
    </source>
</evidence>
<keyword evidence="4" id="KW-1185">Reference proteome</keyword>
<gene>
    <name evidence="3" type="ORF">WHR41_05516</name>
</gene>
<feature type="compositionally biased region" description="Pro residues" evidence="1">
    <location>
        <begin position="291"/>
        <end position="304"/>
    </location>
</feature>
<feature type="compositionally biased region" description="Polar residues" evidence="1">
    <location>
        <begin position="116"/>
        <end position="126"/>
    </location>
</feature>
<feature type="compositionally biased region" description="Polar residues" evidence="1">
    <location>
        <begin position="587"/>
        <end position="600"/>
    </location>
</feature>